<dbReference type="Gene3D" id="2.50.20.20">
    <property type="match status" value="1"/>
</dbReference>
<feature type="chain" id="PRO_5038383670" description="LppX_LprAFG lipoprotein" evidence="2">
    <location>
        <begin position="24"/>
        <end position="295"/>
    </location>
</feature>
<evidence type="ECO:0008006" key="5">
    <source>
        <dbReference type="Google" id="ProtNLM"/>
    </source>
</evidence>
<dbReference type="PROSITE" id="PS51257">
    <property type="entry name" value="PROKAR_LIPOPROTEIN"/>
    <property type="match status" value="1"/>
</dbReference>
<gene>
    <name evidence="3" type="ORF">HDA36_002472</name>
</gene>
<proteinExistence type="predicted"/>
<evidence type="ECO:0000313" key="4">
    <source>
        <dbReference type="Proteomes" id="UP000572635"/>
    </source>
</evidence>
<feature type="region of interest" description="Disordered" evidence="1">
    <location>
        <begin position="22"/>
        <end position="52"/>
    </location>
</feature>
<reference evidence="3 4" key="1">
    <citation type="submission" date="2020-08" db="EMBL/GenBank/DDBJ databases">
        <title>Sequencing the genomes of 1000 actinobacteria strains.</title>
        <authorList>
            <person name="Klenk H.-P."/>
        </authorList>
    </citation>
    <scope>NUCLEOTIDE SEQUENCE [LARGE SCALE GENOMIC DNA]</scope>
    <source>
        <strain evidence="3 4">DSM 44551</strain>
    </source>
</reference>
<evidence type="ECO:0000313" key="3">
    <source>
        <dbReference type="EMBL" id="MBB5432388.1"/>
    </source>
</evidence>
<sequence>MRLLRSQTALLVPALLLATACQGGEPEEPKEEPEPSPVAAADLEKVEPPEDPEELADLVLERMKKALSVEVTMSVVPEEEEGEASIEDVTVSMLLTDPPTAKMTVVDNSEERPSTAHIIVADKTMYTTLEEEALLPDKDWMRLTQEEIDSAEEEIGPFAEVFRVMLTETNKSLEQASGRAGLDVVRYGELEGDPESGESEDGGPLTVYSGTTPTRDLADAGHADFKAAADAGLDEVSWEFSVTDRGLPEEFSVEMATPDGEKARSTVHYSKWGSDIEISAPAEDNVGTIMESLDA</sequence>
<comment type="caution">
    <text evidence="3">The sequence shown here is derived from an EMBL/GenBank/DDBJ whole genome shotgun (WGS) entry which is preliminary data.</text>
</comment>
<evidence type="ECO:0000256" key="2">
    <source>
        <dbReference type="SAM" id="SignalP"/>
    </source>
</evidence>
<dbReference type="Proteomes" id="UP000572635">
    <property type="component" value="Unassembled WGS sequence"/>
</dbReference>
<protein>
    <recommendedName>
        <fullName evidence="5">LppX_LprAFG lipoprotein</fullName>
    </recommendedName>
</protein>
<feature type="compositionally biased region" description="Acidic residues" evidence="1">
    <location>
        <begin position="190"/>
        <end position="201"/>
    </location>
</feature>
<keyword evidence="4" id="KW-1185">Reference proteome</keyword>
<name>A0A7W8QL09_9ACTN</name>
<feature type="signal peptide" evidence="2">
    <location>
        <begin position="1"/>
        <end position="23"/>
    </location>
</feature>
<evidence type="ECO:0000256" key="1">
    <source>
        <dbReference type="SAM" id="MobiDB-lite"/>
    </source>
</evidence>
<accession>A0A7W8QL09</accession>
<dbReference type="RefSeq" id="WP_184391961.1">
    <property type="nucleotide sequence ID" value="NZ_BAAAJD010000042.1"/>
</dbReference>
<organism evidence="3 4">
    <name type="scientific">Nocardiopsis composta</name>
    <dbReference type="NCBI Taxonomy" id="157465"/>
    <lineage>
        <taxon>Bacteria</taxon>
        <taxon>Bacillati</taxon>
        <taxon>Actinomycetota</taxon>
        <taxon>Actinomycetes</taxon>
        <taxon>Streptosporangiales</taxon>
        <taxon>Nocardiopsidaceae</taxon>
        <taxon>Nocardiopsis</taxon>
    </lineage>
</organism>
<dbReference type="AlphaFoldDB" id="A0A7W8QL09"/>
<keyword evidence="2" id="KW-0732">Signal</keyword>
<feature type="region of interest" description="Disordered" evidence="1">
    <location>
        <begin position="190"/>
        <end position="212"/>
    </location>
</feature>
<dbReference type="EMBL" id="JACHDB010000001">
    <property type="protein sequence ID" value="MBB5432388.1"/>
    <property type="molecule type" value="Genomic_DNA"/>
</dbReference>